<protein>
    <submittedName>
        <fullName evidence="2">Uncharacterized protein</fullName>
    </submittedName>
</protein>
<evidence type="ECO:0000313" key="2">
    <source>
        <dbReference type="EMBL" id="AGS52243.1"/>
    </source>
</evidence>
<evidence type="ECO:0000256" key="1">
    <source>
        <dbReference type="SAM" id="MobiDB-lite"/>
    </source>
</evidence>
<dbReference type="EMBL" id="JQ844186">
    <property type="protein sequence ID" value="AGS52243.1"/>
    <property type="molecule type" value="Genomic_DNA"/>
</dbReference>
<proteinExistence type="predicted"/>
<name>A0A806KGZ9_9BACT</name>
<accession>A0A806KGZ9</accession>
<sequence>MLREDGQRGKKISSAPGKTGREGENKMVRDSFDITRT</sequence>
<feature type="compositionally biased region" description="Basic and acidic residues" evidence="1">
    <location>
        <begin position="19"/>
        <end position="37"/>
    </location>
</feature>
<reference evidence="2" key="1">
    <citation type="submission" date="2012-03" db="EMBL/GenBank/DDBJ databases">
        <title>Functional metagenomics reveals considerable lignocellulase gene clusters in the gut microbiome of a wood-feeding higher termite.</title>
        <authorList>
            <person name="Liu N."/>
        </authorList>
    </citation>
    <scope>NUCLEOTIDE SEQUENCE</scope>
</reference>
<feature type="region of interest" description="Disordered" evidence="1">
    <location>
        <begin position="1"/>
        <end position="37"/>
    </location>
</feature>
<dbReference type="AlphaFoldDB" id="A0A806KGZ9"/>
<organism evidence="2">
    <name type="scientific">uncultured bacterium contig00056</name>
    <dbReference type="NCBI Taxonomy" id="1181540"/>
    <lineage>
        <taxon>Bacteria</taxon>
        <taxon>environmental samples</taxon>
    </lineage>
</organism>